<reference evidence="2" key="1">
    <citation type="submission" date="2022-01" db="EMBL/GenBank/DDBJ databases">
        <authorList>
            <person name="King R."/>
        </authorList>
    </citation>
    <scope>NUCLEOTIDE SEQUENCE</scope>
</reference>
<keyword evidence="1" id="KW-0812">Transmembrane</keyword>
<feature type="transmembrane region" description="Helical" evidence="1">
    <location>
        <begin position="71"/>
        <end position="90"/>
    </location>
</feature>
<name>A0A9N9RJ22_9DIPT</name>
<gene>
    <name evidence="2" type="ORF">CHIRRI_LOCUS710</name>
</gene>
<keyword evidence="1" id="KW-1133">Transmembrane helix</keyword>
<evidence type="ECO:0000256" key="1">
    <source>
        <dbReference type="SAM" id="Phobius"/>
    </source>
</evidence>
<evidence type="ECO:0000313" key="2">
    <source>
        <dbReference type="EMBL" id="CAG9797721.1"/>
    </source>
</evidence>
<feature type="transmembrane region" description="Helical" evidence="1">
    <location>
        <begin position="129"/>
        <end position="156"/>
    </location>
</feature>
<keyword evidence="3" id="KW-1185">Reference proteome</keyword>
<evidence type="ECO:0000313" key="3">
    <source>
        <dbReference type="Proteomes" id="UP001153620"/>
    </source>
</evidence>
<reference evidence="2" key="2">
    <citation type="submission" date="2022-10" db="EMBL/GenBank/DDBJ databases">
        <authorList>
            <consortium name="ENA_rothamsted_submissions"/>
            <consortium name="culmorum"/>
            <person name="King R."/>
        </authorList>
    </citation>
    <scope>NUCLEOTIDE SEQUENCE</scope>
</reference>
<feature type="transmembrane region" description="Helical" evidence="1">
    <location>
        <begin position="97"/>
        <end position="123"/>
    </location>
</feature>
<keyword evidence="1" id="KW-0472">Membrane</keyword>
<dbReference type="EMBL" id="OU895877">
    <property type="protein sequence ID" value="CAG9797721.1"/>
    <property type="molecule type" value="Genomic_DNA"/>
</dbReference>
<protein>
    <submittedName>
        <fullName evidence="2">Uncharacterized protein</fullName>
    </submittedName>
</protein>
<dbReference type="AlphaFoldDB" id="A0A9N9RJ22"/>
<dbReference type="InterPro" id="IPR031720">
    <property type="entry name" value="DUF4728"/>
</dbReference>
<dbReference type="Pfam" id="PF15860">
    <property type="entry name" value="DUF4728"/>
    <property type="match status" value="1"/>
</dbReference>
<accession>A0A9N9RJ22</accession>
<proteinExistence type="predicted"/>
<feature type="transmembrane region" description="Helical" evidence="1">
    <location>
        <begin position="17"/>
        <end position="36"/>
    </location>
</feature>
<dbReference type="Proteomes" id="UP001153620">
    <property type="component" value="Chromosome 1"/>
</dbReference>
<organism evidence="2 3">
    <name type="scientific">Chironomus riparius</name>
    <dbReference type="NCBI Taxonomy" id="315576"/>
    <lineage>
        <taxon>Eukaryota</taxon>
        <taxon>Metazoa</taxon>
        <taxon>Ecdysozoa</taxon>
        <taxon>Arthropoda</taxon>
        <taxon>Hexapoda</taxon>
        <taxon>Insecta</taxon>
        <taxon>Pterygota</taxon>
        <taxon>Neoptera</taxon>
        <taxon>Endopterygota</taxon>
        <taxon>Diptera</taxon>
        <taxon>Nematocera</taxon>
        <taxon>Chironomoidea</taxon>
        <taxon>Chironomidae</taxon>
        <taxon>Chironominae</taxon>
        <taxon>Chironomus</taxon>
    </lineage>
</organism>
<sequence>MKVTGCFCFDLETGGKILGWLGIIGGVILLIGSFNIEIETQNCSISDEQSSDFKVSCIEPNIKINPDVKPIGIVLLIGGLILYSLLLVGINNRNHNLLLPVIFAYIAGIVIDVILLITIIFVVGSFDSLIGYFLVPLFFVILIHSCLSIYFARVLYSLYEKIKSERELPSYYA</sequence>